<dbReference type="EMBL" id="DVHL01000045">
    <property type="protein sequence ID" value="HIR66374.1"/>
    <property type="molecule type" value="Genomic_DNA"/>
</dbReference>
<feature type="transmembrane region" description="Helical" evidence="1">
    <location>
        <begin position="12"/>
        <end position="29"/>
    </location>
</feature>
<evidence type="ECO:0000313" key="3">
    <source>
        <dbReference type="Proteomes" id="UP000824200"/>
    </source>
</evidence>
<name>A0A9D1E587_9BACT</name>
<dbReference type="Proteomes" id="UP000824200">
    <property type="component" value="Unassembled WGS sequence"/>
</dbReference>
<feature type="transmembrane region" description="Helical" evidence="1">
    <location>
        <begin position="270"/>
        <end position="292"/>
    </location>
</feature>
<evidence type="ECO:0000313" key="2">
    <source>
        <dbReference type="EMBL" id="HIR66374.1"/>
    </source>
</evidence>
<dbReference type="InterPro" id="IPR021552">
    <property type="entry name" value="ArsP_2"/>
</dbReference>
<comment type="caution">
    <text evidence="2">The sequence shown here is derived from an EMBL/GenBank/DDBJ whole genome shotgun (WGS) entry which is preliminary data.</text>
</comment>
<keyword evidence="1" id="KW-0812">Transmembrane</keyword>
<reference evidence="2" key="1">
    <citation type="submission" date="2020-10" db="EMBL/GenBank/DDBJ databases">
        <authorList>
            <person name="Gilroy R."/>
        </authorList>
    </citation>
    <scope>NUCLEOTIDE SEQUENCE</scope>
    <source>
        <strain evidence="2">CHK121-14286</strain>
    </source>
</reference>
<reference evidence="2" key="2">
    <citation type="journal article" date="2021" name="PeerJ">
        <title>Extensive microbial diversity within the chicken gut microbiome revealed by metagenomics and culture.</title>
        <authorList>
            <person name="Gilroy R."/>
            <person name="Ravi A."/>
            <person name="Getino M."/>
            <person name="Pursley I."/>
            <person name="Horton D.L."/>
            <person name="Alikhan N.F."/>
            <person name="Baker D."/>
            <person name="Gharbi K."/>
            <person name="Hall N."/>
            <person name="Watson M."/>
            <person name="Adriaenssens E.M."/>
            <person name="Foster-Nyarko E."/>
            <person name="Jarju S."/>
            <person name="Secka A."/>
            <person name="Antonio M."/>
            <person name="Oren A."/>
            <person name="Chaudhuri R.R."/>
            <person name="La Ragione R."/>
            <person name="Hildebrand F."/>
            <person name="Pallen M.J."/>
        </authorList>
    </citation>
    <scope>NUCLEOTIDE SEQUENCE</scope>
    <source>
        <strain evidence="2">CHK121-14286</strain>
    </source>
</reference>
<feature type="transmembrane region" description="Helical" evidence="1">
    <location>
        <begin position="211"/>
        <end position="235"/>
    </location>
</feature>
<evidence type="ECO:0000256" key="1">
    <source>
        <dbReference type="SAM" id="Phobius"/>
    </source>
</evidence>
<proteinExistence type="predicted"/>
<protein>
    <submittedName>
        <fullName evidence="2">Arsenic efflux protein</fullName>
    </submittedName>
</protein>
<gene>
    <name evidence="2" type="ORF">IAC95_05795</name>
</gene>
<dbReference type="Pfam" id="PF11449">
    <property type="entry name" value="ArsP_2"/>
    <property type="match status" value="1"/>
</dbReference>
<feature type="transmembrane region" description="Helical" evidence="1">
    <location>
        <begin position="241"/>
        <end position="263"/>
    </location>
</feature>
<dbReference type="AlphaFoldDB" id="A0A9D1E587"/>
<sequence length="298" mass="33167">MWEVILDSLKDSAIALPFLLVIYLLIEFLESNERAKNKTVKLLNGKFAPLVASGVGLIPQCGFSVMATDLYCQNYLKTGTLIAFFVATSDEALPILLTNAKTVKIVWVVVLIKAVYAILLGFVINLFDKRKLDTQCNIVSKGCCRHPLSAEQEEHHQHDEQTKGQKFWNFVKHPLLHTFKIFLYIFVINTIFAFLLYYAEQPILQFTAKIGFWQNLILPLIGLIPNCASSVIITGMYTEGIISLSAMLAGLVANSGIALVILFRQKKWRNFAILGGLYLAGAVLGVVCYFLFPAVGLA</sequence>
<feature type="transmembrane region" description="Helical" evidence="1">
    <location>
        <begin position="181"/>
        <end position="199"/>
    </location>
</feature>
<dbReference type="NCBIfam" id="NF037962">
    <property type="entry name" value="arsenic_eff"/>
    <property type="match status" value="1"/>
</dbReference>
<keyword evidence="1" id="KW-1133">Transmembrane helix</keyword>
<organism evidence="2 3">
    <name type="scientific">Candidatus Fimimonas gallinarum</name>
    <dbReference type="NCBI Taxonomy" id="2840821"/>
    <lineage>
        <taxon>Bacteria</taxon>
        <taxon>Pseudomonadati</taxon>
        <taxon>Myxococcota</taxon>
        <taxon>Myxococcia</taxon>
        <taxon>Myxococcales</taxon>
        <taxon>Cystobacterineae</taxon>
        <taxon>Myxococcaceae</taxon>
        <taxon>Myxococcaceae incertae sedis</taxon>
        <taxon>Candidatus Fimimonas</taxon>
    </lineage>
</organism>
<feature type="transmembrane region" description="Helical" evidence="1">
    <location>
        <begin position="105"/>
        <end position="127"/>
    </location>
</feature>
<keyword evidence="1" id="KW-0472">Membrane</keyword>
<accession>A0A9D1E587</accession>